<dbReference type="Pfam" id="PF13365">
    <property type="entry name" value="Trypsin_2"/>
    <property type="match status" value="1"/>
</dbReference>
<gene>
    <name evidence="1" type="ORF">UF78_10800</name>
</gene>
<proteinExistence type="predicted"/>
<dbReference type="PATRIC" id="fig|316.101.peg.2282"/>
<dbReference type="EMBL" id="JYHV01000017">
    <property type="protein sequence ID" value="KJH82084.1"/>
    <property type="molecule type" value="Genomic_DNA"/>
</dbReference>
<comment type="caution">
    <text evidence="1">The sequence shown here is derived from an EMBL/GenBank/DDBJ whole genome shotgun (WGS) entry which is preliminary data.</text>
</comment>
<organism evidence="1 2">
    <name type="scientific">Stutzerimonas stutzeri</name>
    <name type="common">Pseudomonas stutzeri</name>
    <dbReference type="NCBI Taxonomy" id="316"/>
    <lineage>
        <taxon>Bacteria</taxon>
        <taxon>Pseudomonadati</taxon>
        <taxon>Pseudomonadota</taxon>
        <taxon>Gammaproteobacteria</taxon>
        <taxon>Pseudomonadales</taxon>
        <taxon>Pseudomonadaceae</taxon>
        <taxon>Stutzerimonas</taxon>
    </lineage>
</organism>
<dbReference type="InterPro" id="IPR027417">
    <property type="entry name" value="P-loop_NTPase"/>
</dbReference>
<dbReference type="InterPro" id="IPR009003">
    <property type="entry name" value="Peptidase_S1_PA"/>
</dbReference>
<evidence type="ECO:0000313" key="1">
    <source>
        <dbReference type="EMBL" id="KJH82084.1"/>
    </source>
</evidence>
<accession>A0A0D9AN23</accession>
<reference evidence="1 2" key="1">
    <citation type="submission" date="2015-02" db="EMBL/GenBank/DDBJ databases">
        <title>Draft genome sequence of Pseudomonas stutzeri NT0128 isolated from wheat (Triticum turgidum) rhizosphere.</title>
        <authorList>
            <person name="Tovi N."/>
            <person name="Frenk S."/>
            <person name="Hadar Y."/>
            <person name="Minz D."/>
        </authorList>
    </citation>
    <scope>NUCLEOTIDE SEQUENCE [LARGE SCALE GENOMIC DNA]</scope>
    <source>
        <strain evidence="1 2">NT0128</strain>
    </source>
</reference>
<evidence type="ECO:0008006" key="3">
    <source>
        <dbReference type="Google" id="ProtNLM"/>
    </source>
</evidence>
<dbReference type="SUPFAM" id="SSF50494">
    <property type="entry name" value="Trypsin-like serine proteases"/>
    <property type="match status" value="1"/>
</dbReference>
<protein>
    <recommendedName>
        <fullName evidence="3">Serine protease</fullName>
    </recommendedName>
</protein>
<name>A0A0D9AN23_STUST</name>
<evidence type="ECO:0000313" key="2">
    <source>
        <dbReference type="Proteomes" id="UP000032487"/>
    </source>
</evidence>
<dbReference type="OrthoDB" id="898678at2"/>
<dbReference type="Proteomes" id="UP000032487">
    <property type="component" value="Unassembled WGS sequence"/>
</dbReference>
<dbReference type="SUPFAM" id="SSF52540">
    <property type="entry name" value="P-loop containing nucleoside triphosphate hydrolases"/>
    <property type="match status" value="1"/>
</dbReference>
<dbReference type="NCBIfam" id="NF041810">
    <property type="entry name" value="Avs1b"/>
    <property type="match status" value="1"/>
</dbReference>
<sequence length="1924" mass="211788">MISGAGDAGTGWLIAPTLVLTALHCVKTTAVEGGTLTARFGAGASATELTVVLEAQDDALDVCLLRLPASLDVDPIAIDSRLPRAGENWHAFGYPASKLDLGHSLNGEVQQVLSDLIHGVDLDLSVAPGTHLFDYHGLSGAALMVGRVCRGMLRLNVDTSLAALSIDKLRPFLEANGVLPEKPVETEQSAPHGARPEFDELFESRLTSVNGGYLLLEGAHGIGKSTYCRQFAPQTHPLEVLGVYALSERGRGITPAHQTQPEVFFDWLNSLWSMQVSGKPARLRELSYPELIQQTHETLRDLANRSAAAGKVGVLFIDGLNEAVGVSMDSLQRFVGLLPLALSRGLVIVLTGVGLDAHANAFGPLLQAAGRLTLPALEHDSQRELCVELLERSVATSSLVALLCERAMGHPLYLRYLADLVNGGASGADIAQLPAFSGSIQDYYETLWGQLLPDQDAVNLLGIIARLRWGISTTDLTVMLLPAESAVYVSTLARIQHLLAQPGSTEIYHPSFSEFIAHKTSAVNHLLQERLATFCSTSESGDYGQLNRVYHGLLGGAQSQLRAIQDCQQAWVDASVMLGSEPDVLLGDIDKTLAAATRIGTATDIIRLLLLSQRLTFRYDTLFTQSAERVALALLALGKTDEALRHVIRNGRLIVNPHEAFTVAHALTRMGSQERARLLLSKVQLSLNQVFEQWESEGSIETDLLLDTVLQRLHGFALEVAADGQPPLEGFLGAVVRGIVRGPQSPFSAERQSEVVSRLSSTVSGALLCLRGQYRSVAQLNLPYADPEQIQSVLLHILECAEMNSRLYGVRLPQDKINLLLEDLEEASNALQMPKDLNFSIVDTLIETGATRQLVQKCAADIVQTNSTLTFYKANRADPDIEGFHKSYQQLRARYFLDETLPRPVIQPVAPHNWEGPLRSIAAAIAWADGAARRAKAGADHATVDQVWSFVADVIFPCCAFPLASRIRWQRAYAIPETIIPGLYLRLAKLILDCFPLQAGRLMQMLDETFDEQFGLYNEGFRQTLAVVAEQFLTAELEEAAADALFNLVIRWRDYVGANVENRYELIPELLRIVPLLARLGATEEAFRTYQLALRFSMGPSWYKEDQLSLMSSTLESLPVDTPVATKSLAQIAAYLERASGDMTFQRYVRADKGNFIAQLGRRSLYADAIQYFQHQSCGSLPQLLAQAAAGNLDRVSPLVGMRFPGGALEEQAALLALLRQVPSETDWRLRWALLEVYLHGDERHLGAWGLEYALIITARADDADGMAWAKRQIRVIVQSMHAEWGWLLLRELVPSLPAAIRADFARLLEEAENRIGQDRLEQLASMYGFNTAHRRTTESEPVNPETQQDQADEHTEMLYHPGVFGKRSVDREARRDIEAARSLLKRRNSSAAVSACVDVLRKLQAGGWSIWEKNHTGTPAELLIEAEIQDGNVLARLYGPLILEERHAQRWWIASHLINVVAKKIDAAQQAAILGIAVEHVGQMVGDAPTAAFNYLDSSAMDAAEALFELLLWTLDHPAWERRDSGAAMLLWLASSDDTWFACVVKLAFSMEPRNRADISAAILDVLSCRNATSLWQRLAPHIVIADVLAECRHVARFATLLRIAQRASEQGCTEAAAVVLAMRSKCLDSLAPTSGQPTEVPDFFQQGHHELWHELAELGVLTETSRLQIGSVLAESCLPLSVEVAQQLEVKVAQSFREPDHLSTDRWAGKLRYALNAALFRPMPVDRFFAIEAKLRTYNPSTIPTPQRGNRLLAGLVAAMEHGNEQDYRPSCDDLVFLDLQCFMELESQTAFVELISLLVPPDPRQAPYHSRYGFKSTELPPDATDQQMAICVRAQPEVAYFGSLSPAVPTSKFTQLIGASPSATVRYHWRDGSSVSSSEHSRRYEVALLAVHRGALTLPPGWKITWALRVDGVVRAVLNNV</sequence>